<dbReference type="PANTHER" id="PTHR42918">
    <property type="entry name" value="LYSYL-TRNA SYNTHETASE"/>
    <property type="match status" value="1"/>
</dbReference>
<dbReference type="PANTHER" id="PTHR42918:SF5">
    <property type="entry name" value="LYSINE--TRNA LIGASE, MITOCHONDRIAL"/>
    <property type="match status" value="1"/>
</dbReference>
<dbReference type="InterPro" id="IPR006195">
    <property type="entry name" value="aa-tRNA-synth_II"/>
</dbReference>
<gene>
    <name evidence="6" type="ORF">BPOR_0657g00060</name>
</gene>
<organism evidence="6 7">
    <name type="scientific">Botrytis porri</name>
    <dbReference type="NCBI Taxonomy" id="87229"/>
    <lineage>
        <taxon>Eukaryota</taxon>
        <taxon>Fungi</taxon>
        <taxon>Dikarya</taxon>
        <taxon>Ascomycota</taxon>
        <taxon>Pezizomycotina</taxon>
        <taxon>Leotiomycetes</taxon>
        <taxon>Helotiales</taxon>
        <taxon>Sclerotiniaceae</taxon>
        <taxon>Botrytis</taxon>
    </lineage>
</organism>
<dbReference type="InterPro" id="IPR018149">
    <property type="entry name" value="Lys-tRNA-synth_II_C"/>
</dbReference>
<evidence type="ECO:0000259" key="5">
    <source>
        <dbReference type="PROSITE" id="PS50862"/>
    </source>
</evidence>
<dbReference type="AlphaFoldDB" id="A0A4Z1KPY4"/>
<dbReference type="Gene3D" id="2.40.50.140">
    <property type="entry name" value="Nucleic acid-binding proteins"/>
    <property type="match status" value="1"/>
</dbReference>
<keyword evidence="4" id="KW-0030">Aminoacyl-tRNA synthetase</keyword>
<evidence type="ECO:0000256" key="2">
    <source>
        <dbReference type="ARBA" id="ARBA00022741"/>
    </source>
</evidence>
<keyword evidence="3" id="KW-0067">ATP-binding</keyword>
<dbReference type="InterPro" id="IPR004364">
    <property type="entry name" value="Aa-tRNA-synt_II"/>
</dbReference>
<dbReference type="GO" id="GO:0070154">
    <property type="term" value="P:mitochondrial lysyl-tRNA aminoacylation"/>
    <property type="evidence" value="ECO:0007669"/>
    <property type="project" value="TreeGrafter"/>
</dbReference>
<keyword evidence="7" id="KW-1185">Reference proteome</keyword>
<evidence type="ECO:0000256" key="4">
    <source>
        <dbReference type="ARBA" id="ARBA00023146"/>
    </source>
</evidence>
<accession>A0A4Z1KPY4</accession>
<dbReference type="GO" id="GO:0005739">
    <property type="term" value="C:mitochondrion"/>
    <property type="evidence" value="ECO:0007669"/>
    <property type="project" value="TreeGrafter"/>
</dbReference>
<sequence>MSSLTGLRFLRPYLCHDILPVKPAANARLFSVHYSLRSERSNRPYCETEGNIEIRKVKLKQGLDPTETRIKKLQLAGALHYPRIKKVGKIASVKSCREKCAEMLPGVERDEAIALTLHGRIESIRKFGSKLAFINIIEDGYSIQLVAESGMISKNQDVNVQSPIFFENLTYLMQRGDMISATGYPVRTEKGFSTLKLIEIPKLLTPSLAPVPQKLEDPESRIRNRHLDLLVNNDVAATLRLRSKITQHIRDFLVQDNFLEFQTPILADKASGAMAQPFKTNATEFPEKQLALRIAPELWLKRLVIGGLDRVFEIGPAFRNEGLDAIHNPEFTTCEFYKAYADLEDLISMTEKLISGLVSLVNGLRDDPHQVKYMPFVELPPFEESLYTKPFKRIEFIPTVEAALGEKLPDLQKTDARKDLLELFTKHTLEVPVNPTLPRLLDKLASLYIEPRCSEPTFIMHHPSSMAPLSKSFLDPKTNQLVSARVELFIRHQEIANMYEEENSPFEQRYKFREQLEFRDIENPMDTVDEGYIQALEVGLPPTGGWGCGVDRLVMWLSGSKRISDVLPFGNLRNVVNLGAVGKRVGTASLGEIEIRQMNQEQI</sequence>
<dbReference type="EMBL" id="PQXO01000656">
    <property type="protein sequence ID" value="TGO83375.1"/>
    <property type="molecule type" value="Genomic_DNA"/>
</dbReference>
<proteinExistence type="predicted"/>
<keyword evidence="1" id="KW-0436">Ligase</keyword>
<dbReference type="FunFam" id="3.30.930.10:FF:000094">
    <property type="entry name" value="Lysine--tRNA ligase, mitochondrial"/>
    <property type="match status" value="1"/>
</dbReference>
<dbReference type="SUPFAM" id="SSF55681">
    <property type="entry name" value="Class II aaRS and biotin synthetases"/>
    <property type="match status" value="1"/>
</dbReference>
<dbReference type="STRING" id="87229.A0A4Z1KPY4"/>
<dbReference type="GO" id="GO:0000049">
    <property type="term" value="F:tRNA binding"/>
    <property type="evidence" value="ECO:0007669"/>
    <property type="project" value="TreeGrafter"/>
</dbReference>
<dbReference type="Pfam" id="PF00152">
    <property type="entry name" value="tRNA-synt_2"/>
    <property type="match status" value="1"/>
</dbReference>
<evidence type="ECO:0000256" key="3">
    <source>
        <dbReference type="ARBA" id="ARBA00022840"/>
    </source>
</evidence>
<keyword evidence="2" id="KW-0547">Nucleotide-binding</keyword>
<dbReference type="GO" id="GO:0004824">
    <property type="term" value="F:lysine-tRNA ligase activity"/>
    <property type="evidence" value="ECO:0007669"/>
    <property type="project" value="InterPro"/>
</dbReference>
<dbReference type="SUPFAM" id="SSF50249">
    <property type="entry name" value="Nucleic acid-binding proteins"/>
    <property type="match status" value="1"/>
</dbReference>
<name>A0A4Z1KPY4_9HELO</name>
<dbReference type="GO" id="GO:0005524">
    <property type="term" value="F:ATP binding"/>
    <property type="evidence" value="ECO:0007669"/>
    <property type="project" value="UniProtKB-KW"/>
</dbReference>
<feature type="domain" description="Aminoacyl-transfer RNA synthetases class-II family profile" evidence="5">
    <location>
        <begin position="239"/>
        <end position="568"/>
    </location>
</feature>
<dbReference type="Gene3D" id="3.30.930.10">
    <property type="entry name" value="Bira Bifunctional Protein, Domain 2"/>
    <property type="match status" value="1"/>
</dbReference>
<dbReference type="InterPro" id="IPR012340">
    <property type="entry name" value="NA-bd_OB-fold"/>
</dbReference>
<protein>
    <recommendedName>
        <fullName evidence="5">Aminoacyl-transfer RNA synthetases class-II family profile domain-containing protein</fullName>
    </recommendedName>
</protein>
<evidence type="ECO:0000256" key="1">
    <source>
        <dbReference type="ARBA" id="ARBA00022598"/>
    </source>
</evidence>
<evidence type="ECO:0000313" key="6">
    <source>
        <dbReference type="EMBL" id="TGO83375.1"/>
    </source>
</evidence>
<comment type="caution">
    <text evidence="6">The sequence shown here is derived from an EMBL/GenBank/DDBJ whole genome shotgun (WGS) entry which is preliminary data.</text>
</comment>
<dbReference type="OrthoDB" id="21243at2759"/>
<reference evidence="6 7" key="1">
    <citation type="submission" date="2017-12" db="EMBL/GenBank/DDBJ databases">
        <title>Comparative genomics of Botrytis spp.</title>
        <authorList>
            <person name="Valero-Jimenez C.A."/>
            <person name="Tapia P."/>
            <person name="Veloso J."/>
            <person name="Silva-Moreno E."/>
            <person name="Staats M."/>
            <person name="Valdes J.H."/>
            <person name="Van Kan J.A.L."/>
        </authorList>
    </citation>
    <scope>NUCLEOTIDE SEQUENCE [LARGE SCALE GENOMIC DNA]</scope>
    <source>
        <strain evidence="6 7">MUCL3349</strain>
    </source>
</reference>
<evidence type="ECO:0000313" key="7">
    <source>
        <dbReference type="Proteomes" id="UP000297280"/>
    </source>
</evidence>
<dbReference type="PRINTS" id="PR00982">
    <property type="entry name" value="TRNASYNTHLYS"/>
</dbReference>
<dbReference type="Proteomes" id="UP000297280">
    <property type="component" value="Unassembled WGS sequence"/>
</dbReference>
<dbReference type="InterPro" id="IPR045864">
    <property type="entry name" value="aa-tRNA-synth_II/BPL/LPL"/>
</dbReference>
<dbReference type="PROSITE" id="PS50862">
    <property type="entry name" value="AA_TRNA_LIGASE_II"/>
    <property type="match status" value="1"/>
</dbReference>